<evidence type="ECO:0000256" key="1">
    <source>
        <dbReference type="SAM" id="MobiDB-lite"/>
    </source>
</evidence>
<gene>
    <name evidence="2" type="ORF">DYU05_19705</name>
</gene>
<name>A0A3E2NJW4_9SPHI</name>
<feature type="region of interest" description="Disordered" evidence="1">
    <location>
        <begin position="596"/>
        <end position="628"/>
    </location>
</feature>
<evidence type="ECO:0000313" key="2">
    <source>
        <dbReference type="EMBL" id="RFZ81213.1"/>
    </source>
</evidence>
<keyword evidence="3" id="KW-1185">Reference proteome</keyword>
<reference evidence="2 3" key="1">
    <citation type="submission" date="2018-08" db="EMBL/GenBank/DDBJ databases">
        <title>Mucilaginibacter terrae sp. nov., isolated from manganese diggings.</title>
        <authorList>
            <person name="Huang Y."/>
            <person name="Zhou Z."/>
        </authorList>
    </citation>
    <scope>NUCLEOTIDE SEQUENCE [LARGE SCALE GENOMIC DNA]</scope>
    <source>
        <strain evidence="2 3">ZH6</strain>
    </source>
</reference>
<organism evidence="2 3">
    <name type="scientific">Mucilaginibacter terrenus</name>
    <dbReference type="NCBI Taxonomy" id="2482727"/>
    <lineage>
        <taxon>Bacteria</taxon>
        <taxon>Pseudomonadati</taxon>
        <taxon>Bacteroidota</taxon>
        <taxon>Sphingobacteriia</taxon>
        <taxon>Sphingobacteriales</taxon>
        <taxon>Sphingobacteriaceae</taxon>
        <taxon>Mucilaginibacter</taxon>
    </lineage>
</organism>
<dbReference type="Proteomes" id="UP000260823">
    <property type="component" value="Unassembled WGS sequence"/>
</dbReference>
<accession>A0A3E2NJW4</accession>
<sequence>MAVLAIGVYYAYNKYVAQDRWKPYLQQELKSLILKTTDSLYSIEYSDFDLNIASGDVTLTNFKLKPDTNVYLKMVANKKAPDNLFTLGVKKLSIKNLGAKRAYQDKILNIKDITIEKPSLTVVNKRFSFNDTVKVGKPKSPYEIIKKTFKQLRIDSISLKDISLNYINRSDGAPKTTALKNLDIHISDVLIDSLSGDDPNRFYYTKGVDVKVKNYSVLTGNKLYKISLKQILFSTARRSIILDKVAYTPLYSKSGFYKKTGKPGERFTLNFRQIAITDIDLQRFLRDQKLYAGVMNLKNGYVEIYSNNKYKGPKTIKIGKDPHQALQKVALDMRLKRLNINSTDIKYLEADANTGITGEILFKNTDAVIMNLTNDPAAKKVNPFMTARINTRFMNAGNLNVNFRFNLNAKDGSFNYNGTLGKFNGQVLDKLVKPLALVHVKSADIDKLHFNVNANNYRAKGQLEFYYHNLSVDLLKKQEGVKELQRQGLISRVANTFFIDNDNPSKNGKFRPGPINVARDPHTSFFSFLYKGLLDGLKPSVGYDKKNENFVNQTVAQVTSVLDKFKQFKENRKKRREERKKEKALKKAAEEKEEAAKKLKEAQEKAEKEKQKAAEKAAKEKEKQQNGG</sequence>
<dbReference type="EMBL" id="QWDE01000006">
    <property type="protein sequence ID" value="RFZ81213.1"/>
    <property type="molecule type" value="Genomic_DNA"/>
</dbReference>
<dbReference type="AlphaFoldDB" id="A0A3E2NJW4"/>
<protein>
    <recommendedName>
        <fullName evidence="4">DUF748 domain-containing protein</fullName>
    </recommendedName>
</protein>
<evidence type="ECO:0008006" key="4">
    <source>
        <dbReference type="Google" id="ProtNLM"/>
    </source>
</evidence>
<comment type="caution">
    <text evidence="2">The sequence shown here is derived from an EMBL/GenBank/DDBJ whole genome shotgun (WGS) entry which is preliminary data.</text>
</comment>
<evidence type="ECO:0000313" key="3">
    <source>
        <dbReference type="Proteomes" id="UP000260823"/>
    </source>
</evidence>
<proteinExistence type="predicted"/>